<keyword evidence="3 5" id="KW-0479">Metal-binding</keyword>
<comment type="similarity">
    <text evidence="1">Belongs to the metallo-dependent hydrolases superfamily. TatD-type hydrolase family.</text>
</comment>
<dbReference type="Proteomes" id="UP000007800">
    <property type="component" value="Unassembled WGS sequence"/>
</dbReference>
<accession>C5LG13</accession>
<dbReference type="InterPro" id="IPR032466">
    <property type="entry name" value="Metal_Hydrolase"/>
</dbReference>
<dbReference type="InterPro" id="IPR018228">
    <property type="entry name" value="DNase_TatD-rel_CS"/>
</dbReference>
<protein>
    <submittedName>
        <fullName evidence="6">Deoxyribonuclease tatD, putative</fullName>
    </submittedName>
</protein>
<evidence type="ECO:0000256" key="1">
    <source>
        <dbReference type="ARBA" id="ARBA00009275"/>
    </source>
</evidence>
<reference evidence="6 7" key="1">
    <citation type="submission" date="2008-07" db="EMBL/GenBank/DDBJ databases">
        <authorList>
            <person name="El-Sayed N."/>
            <person name="Caler E."/>
            <person name="Inman J."/>
            <person name="Amedeo P."/>
            <person name="Hass B."/>
            <person name="Wortman J."/>
        </authorList>
    </citation>
    <scope>NUCLEOTIDE SEQUENCE [LARGE SCALE GENOMIC DNA]</scope>
    <source>
        <strain evidence="7">ATCC 50983 / TXsc</strain>
    </source>
</reference>
<name>C5LG13_PERM5</name>
<evidence type="ECO:0000313" key="7">
    <source>
        <dbReference type="Proteomes" id="UP000007800"/>
    </source>
</evidence>
<dbReference type="AlphaFoldDB" id="C5LG13"/>
<sequence length="319" mass="35215">MPMPISRRYIDIAVNLTDGMFKGVYHGGSQKHKPDYAAVVSRAFQGGCKKLLLCGGSLNDSIQAVELCKELDPDGGKLFCTVGVHPTRVGEFENEGTSAEAHFGALRKLIAANLDRVAAIGEMGLDKERTEFCDYGTQLKYFELQLRLVEEFQLPMFLHMRAAGEDFYRILNENKSKWCGSGGVAHSFTGTREEMELITSLGLGIGLNGCSLRAAESLQAVVPFIPIDKLMFETDAPYCDIRQSHAGYKYLNSKGDWWYHGDTVKKPEKWEDGKMVKSRNEPCLVGQVAAIVASVHPAGDGVVEAAHNNTLRVFTKMQN</sequence>
<evidence type="ECO:0000256" key="2">
    <source>
        <dbReference type="ARBA" id="ARBA00022722"/>
    </source>
</evidence>
<dbReference type="RefSeq" id="XP_002772452.1">
    <property type="nucleotide sequence ID" value="XM_002772406.1"/>
</dbReference>
<dbReference type="PIRSF" id="PIRSF005902">
    <property type="entry name" value="DNase_TatD"/>
    <property type="match status" value="1"/>
</dbReference>
<dbReference type="EMBL" id="GG681723">
    <property type="protein sequence ID" value="EER04268.1"/>
    <property type="molecule type" value="Genomic_DNA"/>
</dbReference>
<keyword evidence="7" id="KW-1185">Reference proteome</keyword>
<dbReference type="PANTHER" id="PTHR10060">
    <property type="entry name" value="TATD FAMILY DEOXYRIBONUCLEASE"/>
    <property type="match status" value="1"/>
</dbReference>
<feature type="binding site" evidence="5">
    <location>
        <position position="235"/>
    </location>
    <ligand>
        <name>a divalent metal cation</name>
        <dbReference type="ChEBI" id="CHEBI:60240"/>
        <label>1</label>
    </ligand>
</feature>
<feature type="binding site" evidence="5">
    <location>
        <position position="159"/>
    </location>
    <ligand>
        <name>a divalent metal cation</name>
        <dbReference type="ChEBI" id="CHEBI:60240"/>
        <label>2</label>
    </ligand>
</feature>
<dbReference type="GO" id="GO:0046872">
    <property type="term" value="F:metal ion binding"/>
    <property type="evidence" value="ECO:0007669"/>
    <property type="project" value="UniProtKB-KW"/>
</dbReference>
<dbReference type="SUPFAM" id="SSF51556">
    <property type="entry name" value="Metallo-dependent hydrolases"/>
    <property type="match status" value="1"/>
</dbReference>
<dbReference type="InterPro" id="IPR050891">
    <property type="entry name" value="TatD-type_Hydrolase"/>
</dbReference>
<evidence type="ECO:0000256" key="4">
    <source>
        <dbReference type="ARBA" id="ARBA00022801"/>
    </source>
</evidence>
<dbReference type="InParanoid" id="C5LG13"/>
<keyword evidence="2" id="KW-0540">Nuclease</keyword>
<evidence type="ECO:0000256" key="3">
    <source>
        <dbReference type="ARBA" id="ARBA00022723"/>
    </source>
</evidence>
<dbReference type="OrthoDB" id="6079689at2759"/>
<dbReference type="GO" id="GO:0005829">
    <property type="term" value="C:cytosol"/>
    <property type="evidence" value="ECO:0007669"/>
    <property type="project" value="TreeGrafter"/>
</dbReference>
<evidence type="ECO:0000313" key="6">
    <source>
        <dbReference type="EMBL" id="EER04268.1"/>
    </source>
</evidence>
<dbReference type="GeneID" id="9045866"/>
<dbReference type="GO" id="GO:0008296">
    <property type="term" value="F:3'-5'-DNA exonuclease activity"/>
    <property type="evidence" value="ECO:0007669"/>
    <property type="project" value="TreeGrafter"/>
</dbReference>
<dbReference type="FunCoup" id="C5LG13">
    <property type="interactions" value="380"/>
</dbReference>
<dbReference type="Gene3D" id="3.20.20.140">
    <property type="entry name" value="Metal-dependent hydrolases"/>
    <property type="match status" value="1"/>
</dbReference>
<dbReference type="PANTHER" id="PTHR10060:SF15">
    <property type="entry name" value="DEOXYRIBONUCLEASE TATDN1"/>
    <property type="match status" value="1"/>
</dbReference>
<proteinExistence type="inferred from homology"/>
<dbReference type="Pfam" id="PF01026">
    <property type="entry name" value="TatD_DNase"/>
    <property type="match status" value="1"/>
</dbReference>
<dbReference type="PROSITE" id="PS01090">
    <property type="entry name" value="TATD_2"/>
    <property type="match status" value="1"/>
</dbReference>
<keyword evidence="4" id="KW-0378">Hydrolase</keyword>
<evidence type="ECO:0000256" key="5">
    <source>
        <dbReference type="PIRSR" id="PIRSR005902-1"/>
    </source>
</evidence>
<feature type="binding site" evidence="5">
    <location>
        <position position="122"/>
    </location>
    <ligand>
        <name>a divalent metal cation</name>
        <dbReference type="ChEBI" id="CHEBI:60240"/>
        <label>1</label>
    </ligand>
</feature>
<gene>
    <name evidence="6" type="ORF">Pmar_PMAR021772</name>
</gene>
<dbReference type="CDD" id="cd01310">
    <property type="entry name" value="TatD_DNAse"/>
    <property type="match status" value="1"/>
</dbReference>
<organism evidence="7">
    <name type="scientific">Perkinsus marinus (strain ATCC 50983 / TXsc)</name>
    <dbReference type="NCBI Taxonomy" id="423536"/>
    <lineage>
        <taxon>Eukaryota</taxon>
        <taxon>Sar</taxon>
        <taxon>Alveolata</taxon>
        <taxon>Perkinsozoa</taxon>
        <taxon>Perkinsea</taxon>
        <taxon>Perkinsida</taxon>
        <taxon>Perkinsidae</taxon>
        <taxon>Perkinsus</taxon>
    </lineage>
</organism>
<dbReference type="OMA" id="CSDIFFE"/>
<dbReference type="InterPro" id="IPR001130">
    <property type="entry name" value="TatD-like"/>
</dbReference>
<feature type="binding site" evidence="5">
    <location>
        <position position="186"/>
    </location>
    <ligand>
        <name>a divalent metal cation</name>
        <dbReference type="ChEBI" id="CHEBI:60240"/>
        <label>2</label>
    </ligand>
</feature>